<dbReference type="GO" id="GO:0032259">
    <property type="term" value="P:methylation"/>
    <property type="evidence" value="ECO:0007669"/>
    <property type="project" value="UniProtKB-KW"/>
</dbReference>
<reference evidence="6 7" key="1">
    <citation type="journal article" date="2020" name="Nat. Commun.">
        <title>Genome of Tripterygium wilfordii and identification of cytochrome P450 involved in triptolide biosynthesis.</title>
        <authorList>
            <person name="Tu L."/>
            <person name="Su P."/>
            <person name="Zhang Z."/>
            <person name="Gao L."/>
            <person name="Wang J."/>
            <person name="Hu T."/>
            <person name="Zhou J."/>
            <person name="Zhang Y."/>
            <person name="Zhao Y."/>
            <person name="Liu Y."/>
            <person name="Song Y."/>
            <person name="Tong Y."/>
            <person name="Lu Y."/>
            <person name="Yang J."/>
            <person name="Xu C."/>
            <person name="Jia M."/>
            <person name="Peters R.J."/>
            <person name="Huang L."/>
            <person name="Gao W."/>
        </authorList>
    </citation>
    <scope>NUCLEOTIDE SEQUENCE [LARGE SCALE GENOMIC DNA]</scope>
    <source>
        <strain evidence="7">cv. XIE 37</strain>
        <tissue evidence="6">Leaf</tissue>
    </source>
</reference>
<comment type="function">
    <text evidence="1">Methylates caffeoyl-CoA to feruloyl-CoA and 5-hydroxyferuloyl-CoA to sinapoyl-CoA. Plays a role in the synthesis of feruloylated polysaccharides. Involved in the reinforcement of the plant cell wall. Also involved in the responding to wounding or pathogen challenge by the increased formation of cell wall-bound ferulic acid polymers.</text>
</comment>
<dbReference type="Gene3D" id="3.40.50.150">
    <property type="entry name" value="Vaccinia Virus protein VP39"/>
    <property type="match status" value="1"/>
</dbReference>
<dbReference type="GO" id="GO:0008757">
    <property type="term" value="F:S-adenosylmethionine-dependent methyltransferase activity"/>
    <property type="evidence" value="ECO:0007669"/>
    <property type="project" value="TreeGrafter"/>
</dbReference>
<evidence type="ECO:0000256" key="5">
    <source>
        <dbReference type="ARBA" id="ARBA00023453"/>
    </source>
</evidence>
<dbReference type="Proteomes" id="UP000593562">
    <property type="component" value="Unassembled WGS sequence"/>
</dbReference>
<keyword evidence="3 6" id="KW-0808">Transferase</keyword>
<accession>A0A7J7C5W5</accession>
<evidence type="ECO:0000313" key="7">
    <source>
        <dbReference type="Proteomes" id="UP000593562"/>
    </source>
</evidence>
<comment type="caution">
    <text evidence="6">The sequence shown here is derived from an EMBL/GenBank/DDBJ whole genome shotgun (WGS) entry which is preliminary data.</text>
</comment>
<gene>
    <name evidence="6" type="ORF">HS088_TW21G01710</name>
</gene>
<dbReference type="EMBL" id="JAAARO010000021">
    <property type="protein sequence ID" value="KAF5729543.1"/>
    <property type="molecule type" value="Genomic_DNA"/>
</dbReference>
<dbReference type="SUPFAM" id="SSF53335">
    <property type="entry name" value="S-adenosyl-L-methionine-dependent methyltransferases"/>
    <property type="match status" value="1"/>
</dbReference>
<name>A0A7J7C5W5_TRIWF</name>
<dbReference type="GO" id="GO:0008171">
    <property type="term" value="F:O-methyltransferase activity"/>
    <property type="evidence" value="ECO:0007669"/>
    <property type="project" value="InterPro"/>
</dbReference>
<keyword evidence="7" id="KW-1185">Reference proteome</keyword>
<dbReference type="InterPro" id="IPR002935">
    <property type="entry name" value="SAM_O-MeTrfase"/>
</dbReference>
<sequence>MEKDLQKSSNASVAKGLLQSEQLYNYILETSVFPREPGPLKELREVTANHPGAGMATAPDAGQLMSMLMKIINAKKTIEVGVFTGYSLLLTALSLPHDGKIVAIDVDREAYEMGLPIIKKAGVQHKIDFIESQALPVLDHLLEHGNEGAFDFAFVDADKVNYKNYHERLMKLVKVGGIIVYDNTLWQGTVAMTEDQLSGQDSFWKDSTDALVELNKLLAADNRVEISQAPLGDGITICWRVR</sequence>
<keyword evidence="4" id="KW-0949">S-adenosyl-L-methionine</keyword>
<dbReference type="InParanoid" id="A0A7J7C5W5"/>
<evidence type="ECO:0000256" key="3">
    <source>
        <dbReference type="ARBA" id="ARBA00022679"/>
    </source>
</evidence>
<keyword evidence="2 6" id="KW-0489">Methyltransferase</keyword>
<organism evidence="6 7">
    <name type="scientific">Tripterygium wilfordii</name>
    <name type="common">Thunder God vine</name>
    <dbReference type="NCBI Taxonomy" id="458696"/>
    <lineage>
        <taxon>Eukaryota</taxon>
        <taxon>Viridiplantae</taxon>
        <taxon>Streptophyta</taxon>
        <taxon>Embryophyta</taxon>
        <taxon>Tracheophyta</taxon>
        <taxon>Spermatophyta</taxon>
        <taxon>Magnoliopsida</taxon>
        <taxon>eudicotyledons</taxon>
        <taxon>Gunneridae</taxon>
        <taxon>Pentapetalae</taxon>
        <taxon>rosids</taxon>
        <taxon>fabids</taxon>
        <taxon>Celastrales</taxon>
        <taxon>Celastraceae</taxon>
        <taxon>Tripterygium</taxon>
    </lineage>
</organism>
<evidence type="ECO:0000256" key="2">
    <source>
        <dbReference type="ARBA" id="ARBA00022603"/>
    </source>
</evidence>
<evidence type="ECO:0000256" key="1">
    <source>
        <dbReference type="ARBA" id="ARBA00002334"/>
    </source>
</evidence>
<dbReference type="AlphaFoldDB" id="A0A7J7C5W5"/>
<dbReference type="InterPro" id="IPR050362">
    <property type="entry name" value="Cation-dep_OMT"/>
</dbReference>
<dbReference type="PANTHER" id="PTHR10509">
    <property type="entry name" value="O-METHYLTRANSFERASE-RELATED"/>
    <property type="match status" value="1"/>
</dbReference>
<comment type="similarity">
    <text evidence="5">Belongs to the class I-like SAM-binding methyltransferase superfamily. Cation-dependent O-methyltransferase family.</text>
</comment>
<dbReference type="PROSITE" id="PS51682">
    <property type="entry name" value="SAM_OMT_I"/>
    <property type="match status" value="1"/>
</dbReference>
<evidence type="ECO:0000256" key="4">
    <source>
        <dbReference type="ARBA" id="ARBA00022691"/>
    </source>
</evidence>
<dbReference type="InterPro" id="IPR029063">
    <property type="entry name" value="SAM-dependent_MTases_sf"/>
</dbReference>
<dbReference type="OrthoDB" id="10251242at2759"/>
<proteinExistence type="inferred from homology"/>
<dbReference type="Pfam" id="PF01596">
    <property type="entry name" value="Methyltransf_3"/>
    <property type="match status" value="1"/>
</dbReference>
<evidence type="ECO:0000313" key="6">
    <source>
        <dbReference type="EMBL" id="KAF5729543.1"/>
    </source>
</evidence>
<dbReference type="PANTHER" id="PTHR10509:SF82">
    <property type="entry name" value="CAFFEOYL-COA O-METHYLTRANSFERASE-LIKE"/>
    <property type="match status" value="1"/>
</dbReference>
<protein>
    <submittedName>
        <fullName evidence="6">Caffeoyl-CoA O-methyltransferase</fullName>
    </submittedName>
</protein>